<evidence type="ECO:0000256" key="3">
    <source>
        <dbReference type="ARBA" id="ARBA00019615"/>
    </source>
</evidence>
<gene>
    <name evidence="9" type="primary">MED19</name>
    <name evidence="11" type="ORF">BN7_6168</name>
</gene>
<evidence type="ECO:0000256" key="2">
    <source>
        <dbReference type="ARBA" id="ARBA00009259"/>
    </source>
</evidence>
<dbReference type="GO" id="GO:0006357">
    <property type="term" value="P:regulation of transcription by RNA polymerase II"/>
    <property type="evidence" value="ECO:0007669"/>
    <property type="project" value="InterPro"/>
</dbReference>
<evidence type="ECO:0000256" key="7">
    <source>
        <dbReference type="ARBA" id="ARBA00023242"/>
    </source>
</evidence>
<dbReference type="EMBL" id="CAIF01000254">
    <property type="protein sequence ID" value="CCH46575.1"/>
    <property type="molecule type" value="Genomic_DNA"/>
</dbReference>
<dbReference type="Pfam" id="PF08633">
    <property type="entry name" value="Rox3"/>
    <property type="match status" value="1"/>
</dbReference>
<comment type="subunit">
    <text evidence="9">Component of the Mediator complex.</text>
</comment>
<dbReference type="InterPro" id="IPR013942">
    <property type="entry name" value="Mediator_Med19_fun"/>
</dbReference>
<feature type="region of interest" description="Disordered" evidence="10">
    <location>
        <begin position="130"/>
        <end position="156"/>
    </location>
</feature>
<comment type="similarity">
    <text evidence="2 9">Belongs to the Mediator complex subunit 19 family.</text>
</comment>
<proteinExistence type="inferred from homology"/>
<evidence type="ECO:0000256" key="9">
    <source>
        <dbReference type="RuleBase" id="RU364151"/>
    </source>
</evidence>
<dbReference type="GO" id="GO:0070847">
    <property type="term" value="C:core mediator complex"/>
    <property type="evidence" value="ECO:0007669"/>
    <property type="project" value="TreeGrafter"/>
</dbReference>
<evidence type="ECO:0000313" key="12">
    <source>
        <dbReference type="Proteomes" id="UP000009328"/>
    </source>
</evidence>
<reference evidence="11 12" key="1">
    <citation type="journal article" date="2012" name="Eukaryot. Cell">
        <title>Draft genome sequence of Wickerhamomyces ciferrii NRRL Y-1031 F-60-10.</title>
        <authorList>
            <person name="Schneider J."/>
            <person name="Andrea H."/>
            <person name="Blom J."/>
            <person name="Jaenicke S."/>
            <person name="Ruckert C."/>
            <person name="Schorsch C."/>
            <person name="Szczepanowski R."/>
            <person name="Farwick M."/>
            <person name="Goesmann A."/>
            <person name="Puhler A."/>
            <person name="Schaffer S."/>
            <person name="Tauch A."/>
            <person name="Kohler T."/>
            <person name="Brinkrolf K."/>
        </authorList>
    </citation>
    <scope>NUCLEOTIDE SEQUENCE [LARGE SCALE GENOMIC DNA]</scope>
    <source>
        <strain evidence="12">ATCC 14091 / BCRC 22168 / CBS 111 / JCM 3599 / NBRC 0793 / NRRL Y-1031 F-60-10</strain>
    </source>
</reference>
<name>K0KMS0_WICCF</name>
<evidence type="ECO:0000313" key="11">
    <source>
        <dbReference type="EMBL" id="CCH46575.1"/>
    </source>
</evidence>
<dbReference type="InParanoid" id="K0KMS0"/>
<evidence type="ECO:0000256" key="4">
    <source>
        <dbReference type="ARBA" id="ARBA00023015"/>
    </source>
</evidence>
<organism evidence="11 12">
    <name type="scientific">Wickerhamomyces ciferrii (strain ATCC 14091 / BCRC 22168 / CBS 111 / JCM 3599 / NBRC 0793 / NRRL Y-1031 F-60-10)</name>
    <name type="common">Yeast</name>
    <name type="synonym">Pichia ciferrii</name>
    <dbReference type="NCBI Taxonomy" id="1206466"/>
    <lineage>
        <taxon>Eukaryota</taxon>
        <taxon>Fungi</taxon>
        <taxon>Dikarya</taxon>
        <taxon>Ascomycota</taxon>
        <taxon>Saccharomycotina</taxon>
        <taxon>Saccharomycetes</taxon>
        <taxon>Phaffomycetales</taxon>
        <taxon>Wickerhamomycetaceae</taxon>
        <taxon>Wickerhamomyces</taxon>
    </lineage>
</organism>
<evidence type="ECO:0000256" key="10">
    <source>
        <dbReference type="SAM" id="MobiDB-lite"/>
    </source>
</evidence>
<dbReference type="GO" id="GO:0003712">
    <property type="term" value="F:transcription coregulator activity"/>
    <property type="evidence" value="ECO:0007669"/>
    <property type="project" value="InterPro"/>
</dbReference>
<evidence type="ECO:0000256" key="5">
    <source>
        <dbReference type="ARBA" id="ARBA00023159"/>
    </source>
</evidence>
<evidence type="ECO:0000256" key="8">
    <source>
        <dbReference type="ARBA" id="ARBA00032018"/>
    </source>
</evidence>
<dbReference type="PANTHER" id="PTHR28270">
    <property type="entry name" value="MEDIATOR OF RNA POLYMERASE II TRANSCRIPTION SUBUNIT 19"/>
    <property type="match status" value="1"/>
</dbReference>
<sequence length="156" mass="17885">MSDVNTSNPYYYYIDPTVHYTKSRPHPNDNLIDLYNLSNIANSVARVNETGSKGVKLRKSYKAHINDLPGKHNNIPKDRTISPIVYAPEREGAPININKFDNQILKNYLNFQKTNDDGIHGFDPANLAMGEFSSQGTKRKQKKSNDEDLKRRRVDY</sequence>
<evidence type="ECO:0000256" key="1">
    <source>
        <dbReference type="ARBA" id="ARBA00004123"/>
    </source>
</evidence>
<dbReference type="AlphaFoldDB" id="K0KMS0"/>
<accession>K0KMS0</accession>
<evidence type="ECO:0000256" key="6">
    <source>
        <dbReference type="ARBA" id="ARBA00023163"/>
    </source>
</evidence>
<dbReference type="PANTHER" id="PTHR28270:SF1">
    <property type="entry name" value="MEDIATOR OF RNA POLYMERASE II TRANSCRIPTION SUBUNIT 19"/>
    <property type="match status" value="1"/>
</dbReference>
<dbReference type="eggNOG" id="ENOG502QXG3">
    <property type="taxonomic scope" value="Eukaryota"/>
</dbReference>
<dbReference type="STRING" id="1206466.K0KMS0"/>
<protein>
    <recommendedName>
        <fullName evidence="3 9">Mediator of RNA polymerase II transcription subunit 19</fullName>
    </recommendedName>
    <alternativeName>
        <fullName evidence="8 9">Mediator complex subunit 19</fullName>
    </alternativeName>
</protein>
<comment type="function">
    <text evidence="9">Component of the Mediator complex, a coactivator involved in the regulated transcription of nearly all RNA polymerase II-dependent genes. Mediator functions as a bridge to convey information from gene-specific regulatory proteins to the basal RNA polymerase II transcription machinery. Mediator is recruited to promoters by direct interactions with regulatory proteins and serves as a scaffold for the assembly of a functional preinitiation complex with RNA polymerase II and the general transcription factors.</text>
</comment>
<comment type="caution">
    <text evidence="11">The sequence shown here is derived from an EMBL/GenBank/DDBJ whole genome shotgun (WGS) entry which is preliminary data.</text>
</comment>
<keyword evidence="7 9" id="KW-0539">Nucleus</keyword>
<keyword evidence="6 9" id="KW-0804">Transcription</keyword>
<dbReference type="Proteomes" id="UP000009328">
    <property type="component" value="Unassembled WGS sequence"/>
</dbReference>
<keyword evidence="4 9" id="KW-0805">Transcription regulation</keyword>
<comment type="subcellular location">
    <subcellularLocation>
        <location evidence="1 9">Nucleus</location>
    </subcellularLocation>
</comment>
<keyword evidence="5 9" id="KW-0010">Activator</keyword>
<keyword evidence="12" id="KW-1185">Reference proteome</keyword>
<dbReference type="HOGENOM" id="CLU_121530_0_0_1"/>
<feature type="compositionally biased region" description="Basic and acidic residues" evidence="10">
    <location>
        <begin position="143"/>
        <end position="156"/>
    </location>
</feature>
<dbReference type="GO" id="GO:0016592">
    <property type="term" value="C:mediator complex"/>
    <property type="evidence" value="ECO:0007669"/>
    <property type="project" value="InterPro"/>
</dbReference>